<proteinExistence type="predicted"/>
<comment type="subcellular location">
    <subcellularLocation>
        <location evidence="1">Nucleus</location>
    </subcellularLocation>
</comment>
<comment type="caution">
    <text evidence="9">The sequence shown here is derived from an EMBL/GenBank/DDBJ whole genome shotgun (WGS) entry which is preliminary data.</text>
</comment>
<dbReference type="InterPro" id="IPR034147">
    <property type="entry name" value="RBM40_RRM1"/>
</dbReference>
<dbReference type="CDD" id="cd12239">
    <property type="entry name" value="RRM2_RBM40_like"/>
    <property type="match status" value="1"/>
</dbReference>
<feature type="compositionally biased region" description="Basic residues" evidence="7">
    <location>
        <begin position="223"/>
        <end position="239"/>
    </location>
</feature>
<dbReference type="PROSITE" id="PS50102">
    <property type="entry name" value="RRM"/>
    <property type="match status" value="2"/>
</dbReference>
<dbReference type="Gene3D" id="6.10.250.610">
    <property type="match status" value="1"/>
</dbReference>
<protein>
    <recommendedName>
        <fullName evidence="2">RNA-binding region-containing protein 3</fullName>
    </recommendedName>
</protein>
<feature type="domain" description="RRM" evidence="8">
    <location>
        <begin position="371"/>
        <end position="449"/>
    </location>
</feature>
<organism evidence="9 10">
    <name type="scientific">Tegillarca granosa</name>
    <name type="common">Malaysian cockle</name>
    <name type="synonym">Anadara granosa</name>
    <dbReference type="NCBI Taxonomy" id="220873"/>
    <lineage>
        <taxon>Eukaryota</taxon>
        <taxon>Metazoa</taxon>
        <taxon>Spiralia</taxon>
        <taxon>Lophotrochozoa</taxon>
        <taxon>Mollusca</taxon>
        <taxon>Bivalvia</taxon>
        <taxon>Autobranchia</taxon>
        <taxon>Pteriomorphia</taxon>
        <taxon>Arcoida</taxon>
        <taxon>Arcoidea</taxon>
        <taxon>Arcidae</taxon>
        <taxon>Tegillarca</taxon>
    </lineage>
</organism>
<dbReference type="PANTHER" id="PTHR16105:SF0">
    <property type="entry name" value="RNA-BINDING REGION-CONTAINING PROTEIN 3"/>
    <property type="match status" value="1"/>
</dbReference>
<keyword evidence="5" id="KW-0539">Nucleus</keyword>
<keyword evidence="10" id="KW-1185">Reference proteome</keyword>
<dbReference type="InterPro" id="IPR012677">
    <property type="entry name" value="Nucleotide-bd_a/b_plait_sf"/>
</dbReference>
<gene>
    <name evidence="9" type="ORF">KUTeg_002585</name>
</gene>
<accession>A0ABQ9FZ90</accession>
<feature type="region of interest" description="Disordered" evidence="7">
    <location>
        <begin position="93"/>
        <end position="129"/>
    </location>
</feature>
<evidence type="ECO:0000313" key="9">
    <source>
        <dbReference type="EMBL" id="KAJ8320998.1"/>
    </source>
</evidence>
<evidence type="ECO:0000256" key="3">
    <source>
        <dbReference type="ARBA" id="ARBA00022737"/>
    </source>
</evidence>
<evidence type="ECO:0000259" key="8">
    <source>
        <dbReference type="PROSITE" id="PS50102"/>
    </source>
</evidence>
<feature type="compositionally biased region" description="Basic and acidic residues" evidence="7">
    <location>
        <begin position="212"/>
        <end position="222"/>
    </location>
</feature>
<sequence>MSLETNMMTDMENTLLIRHLPSDLDSKEKKDLLHHFGAQRVRVMGCRGSMKHTAFATFPDHDQAKQALQHLHQLDILGCKLIVEFAKKSQQKHFPDFTDDKRDDRNRSSKKAVTNGGKEDKKSSSLQPLPSDDTIYKKWSIEYPRNPKLYYLYPPPTVSVLTNIANALASYPKFYVQREDYDEGVPGEDNIEMEEMEVSSTEESEIESDGEGGEKLISDKPLLKRPSRNKPKQPRKKPKLLQEAPQHVEPSLPAMKTSEVFEQPQQQVGPKKIQLNVRGGGVGSNEPVLPEKRADILEVVDTQPEISEGGFGKIEPKEKVVEKEIEESDLPYNIDPSKFFTREELRNGRIAESEMKNFSVFKNYSSGEVTTRLYIKNLAKHTTEQQLANVFGQYVDWKSELEKNMFDIQLMKVGRMKGQAFVTLPNDTVAAKALKDTNGFVLNSKPMVVVSFLQK</sequence>
<dbReference type="Gene3D" id="3.30.70.330">
    <property type="match status" value="2"/>
</dbReference>
<evidence type="ECO:0000256" key="2">
    <source>
        <dbReference type="ARBA" id="ARBA00020364"/>
    </source>
</evidence>
<feature type="compositionally biased region" description="Acidic residues" evidence="7">
    <location>
        <begin position="195"/>
        <end position="211"/>
    </location>
</feature>
<dbReference type="SUPFAM" id="SSF54928">
    <property type="entry name" value="RNA-binding domain, RBD"/>
    <property type="match status" value="2"/>
</dbReference>
<keyword evidence="4 6" id="KW-0694">RNA-binding</keyword>
<evidence type="ECO:0000256" key="4">
    <source>
        <dbReference type="ARBA" id="ARBA00022884"/>
    </source>
</evidence>
<dbReference type="SMART" id="SM00360">
    <property type="entry name" value="RRM"/>
    <property type="match status" value="2"/>
</dbReference>
<evidence type="ECO:0000256" key="7">
    <source>
        <dbReference type="SAM" id="MobiDB-lite"/>
    </source>
</evidence>
<dbReference type="PANTHER" id="PTHR16105">
    <property type="entry name" value="RNA-BINDING REGION-CONTAINING PROTEIN 3"/>
    <property type="match status" value="1"/>
</dbReference>
<name>A0ABQ9FZ90_TEGGR</name>
<feature type="domain" description="RRM" evidence="8">
    <location>
        <begin position="13"/>
        <end position="88"/>
    </location>
</feature>
<evidence type="ECO:0000256" key="5">
    <source>
        <dbReference type="ARBA" id="ARBA00023242"/>
    </source>
</evidence>
<dbReference type="InterPro" id="IPR045164">
    <property type="entry name" value="RBM41/RNPC3"/>
</dbReference>
<evidence type="ECO:0000313" key="10">
    <source>
        <dbReference type="Proteomes" id="UP001217089"/>
    </source>
</evidence>
<keyword evidence="3" id="KW-0677">Repeat</keyword>
<dbReference type="InterPro" id="IPR000504">
    <property type="entry name" value="RRM_dom"/>
</dbReference>
<evidence type="ECO:0000256" key="1">
    <source>
        <dbReference type="ARBA" id="ARBA00004123"/>
    </source>
</evidence>
<feature type="region of interest" description="Disordered" evidence="7">
    <location>
        <begin position="195"/>
        <end position="254"/>
    </location>
</feature>
<feature type="compositionally biased region" description="Basic and acidic residues" evidence="7">
    <location>
        <begin position="93"/>
        <end position="107"/>
    </location>
</feature>
<evidence type="ECO:0000256" key="6">
    <source>
        <dbReference type="PROSITE-ProRule" id="PRU00176"/>
    </source>
</evidence>
<reference evidence="9 10" key="1">
    <citation type="submission" date="2022-12" db="EMBL/GenBank/DDBJ databases">
        <title>Chromosome-level genome of Tegillarca granosa.</title>
        <authorList>
            <person name="Kim J."/>
        </authorList>
    </citation>
    <scope>NUCLEOTIDE SEQUENCE [LARGE SCALE GENOMIC DNA]</scope>
    <source>
        <strain evidence="9">Teg-2019</strain>
        <tissue evidence="9">Adductor muscle</tissue>
    </source>
</reference>
<dbReference type="Pfam" id="PF00076">
    <property type="entry name" value="RRM_1"/>
    <property type="match status" value="2"/>
</dbReference>
<dbReference type="CDD" id="cd12238">
    <property type="entry name" value="RRM1_RBM40_like"/>
    <property type="match status" value="1"/>
</dbReference>
<dbReference type="Proteomes" id="UP001217089">
    <property type="component" value="Unassembled WGS sequence"/>
</dbReference>
<dbReference type="InterPro" id="IPR035979">
    <property type="entry name" value="RBD_domain_sf"/>
</dbReference>
<dbReference type="EMBL" id="JARBDR010000141">
    <property type="protein sequence ID" value="KAJ8320998.1"/>
    <property type="molecule type" value="Genomic_DNA"/>
</dbReference>